<feature type="compositionally biased region" description="Low complexity" evidence="1">
    <location>
        <begin position="395"/>
        <end position="406"/>
    </location>
</feature>
<feature type="region of interest" description="Disordered" evidence="1">
    <location>
        <begin position="348"/>
        <end position="426"/>
    </location>
</feature>
<dbReference type="Proteomes" id="UP000499080">
    <property type="component" value="Unassembled WGS sequence"/>
</dbReference>
<feature type="compositionally biased region" description="Basic residues" evidence="1">
    <location>
        <begin position="176"/>
        <end position="188"/>
    </location>
</feature>
<name>A0A4Y2IVE5_ARAVE</name>
<dbReference type="AlphaFoldDB" id="A0A4Y2IVE5"/>
<dbReference type="OrthoDB" id="6774308at2759"/>
<reference evidence="2 3" key="1">
    <citation type="journal article" date="2019" name="Sci. Rep.">
        <title>Orb-weaving spider Araneus ventricosus genome elucidates the spidroin gene catalogue.</title>
        <authorList>
            <person name="Kono N."/>
            <person name="Nakamura H."/>
            <person name="Ohtoshi R."/>
            <person name="Moran D.A.P."/>
            <person name="Shinohara A."/>
            <person name="Yoshida Y."/>
            <person name="Fujiwara M."/>
            <person name="Mori M."/>
            <person name="Tomita M."/>
            <person name="Arakawa K."/>
        </authorList>
    </citation>
    <scope>NUCLEOTIDE SEQUENCE [LARGE SCALE GENOMIC DNA]</scope>
</reference>
<proteinExistence type="predicted"/>
<evidence type="ECO:0000313" key="3">
    <source>
        <dbReference type="Proteomes" id="UP000499080"/>
    </source>
</evidence>
<feature type="compositionally biased region" description="Pro residues" evidence="1">
    <location>
        <begin position="384"/>
        <end position="394"/>
    </location>
</feature>
<feature type="compositionally biased region" description="Polar residues" evidence="1">
    <location>
        <begin position="202"/>
        <end position="225"/>
    </location>
</feature>
<protein>
    <recommendedName>
        <fullName evidence="4">CCHC-type domain-containing protein</fullName>
    </recommendedName>
</protein>
<evidence type="ECO:0000256" key="1">
    <source>
        <dbReference type="SAM" id="MobiDB-lite"/>
    </source>
</evidence>
<organism evidence="2 3">
    <name type="scientific">Araneus ventricosus</name>
    <name type="common">Orbweaver spider</name>
    <name type="synonym">Epeira ventricosa</name>
    <dbReference type="NCBI Taxonomy" id="182803"/>
    <lineage>
        <taxon>Eukaryota</taxon>
        <taxon>Metazoa</taxon>
        <taxon>Ecdysozoa</taxon>
        <taxon>Arthropoda</taxon>
        <taxon>Chelicerata</taxon>
        <taxon>Arachnida</taxon>
        <taxon>Araneae</taxon>
        <taxon>Araneomorphae</taxon>
        <taxon>Entelegynae</taxon>
        <taxon>Araneoidea</taxon>
        <taxon>Araneidae</taxon>
        <taxon>Araneus</taxon>
    </lineage>
</organism>
<dbReference type="EMBL" id="BGPR01002975">
    <property type="protein sequence ID" value="GBM81871.1"/>
    <property type="molecule type" value="Genomic_DNA"/>
</dbReference>
<gene>
    <name evidence="2" type="ORF">AVEN_22859_1</name>
</gene>
<accession>A0A4Y2IVE5</accession>
<keyword evidence="3" id="KW-1185">Reference proteome</keyword>
<sequence>MTGPGTVGPPYKFGQSNPFVLPTVPSSGLGAKMDNKPGTGYIGFGLSSGLPVGTAWGETPFPGSLAAARLMGQAGKGTTVGAPPSETPSEHQIGMELVPGAGAQRDSMEAGEIPQAVVNPGLFTPAPADIGGNEDLGVVGASLYASGNYCVGIVPPTPAAPSEIPIAEAMDVGVKSGHKRKPVRIRAGTKKDSKHQPEGAVNTLQLDSSSSGSDRTIVVSDTPSEATEDETRVDMEVPSTPSSSLVEEWGPDALAPDDPVLGEKYSFQNTGACPWIHRLAIDYFKKYPRTSESLENIGELFQVISAVYEDLSRKLNEFESIKRRLEVLEASHAKPSFSQVVGTPLFSEGGPGPFPSTSVTVRGKGSSIGKPKRDRPPVSLLPARDPPMPDPLVPSVPKSSGVSVPSLPVPSAPVRERSHVPFKPRPESPMVIVHPLGDSLNSSKALRSLLEEHIRPQQLGLRVMSCLPAAECGVLVTLQTKDMATLLESHINGHTELNGVCRARLPRRPNPRILIYDVPSLPGDRVAQENGFLAKLRVSNSFPDGGRSVLFRRRGRGSAQHWVLSIDPVIYHCIHNTNRLHWGLGSLRFRAFSEPIQCFRCLKFGHTQSRCRAPEELGSSCQGTHSFKNCLETQSKCRNCWDFNRNNRTGPRLQVTHTAVSRKCPIFLSACEEIKNPAYLLCSKKKRWVV</sequence>
<feature type="region of interest" description="Disordered" evidence="1">
    <location>
        <begin position="173"/>
        <end position="250"/>
    </location>
</feature>
<evidence type="ECO:0000313" key="2">
    <source>
        <dbReference type="EMBL" id="GBM81871.1"/>
    </source>
</evidence>
<evidence type="ECO:0008006" key="4">
    <source>
        <dbReference type="Google" id="ProtNLM"/>
    </source>
</evidence>
<comment type="caution">
    <text evidence="2">The sequence shown here is derived from an EMBL/GenBank/DDBJ whole genome shotgun (WGS) entry which is preliminary data.</text>
</comment>